<evidence type="ECO:0000256" key="5">
    <source>
        <dbReference type="RuleBase" id="RU363034"/>
    </source>
</evidence>
<reference evidence="7" key="1">
    <citation type="submission" date="2019-08" db="EMBL/GenBank/DDBJ databases">
        <title>The improved chromosome-level genome for the pearl oyster Pinctada fucata martensii using PacBio sequencing and Hi-C.</title>
        <authorList>
            <person name="Zheng Z."/>
        </authorList>
    </citation>
    <scope>NUCLEOTIDE SEQUENCE</scope>
    <source>
        <strain evidence="7">ZZ-2019</strain>
        <tissue evidence="7">Adductor muscle</tissue>
    </source>
</reference>
<gene>
    <name evidence="7" type="ORF">FSP39_017537</name>
</gene>
<dbReference type="FunFam" id="2.40.10.10:FF:000003">
    <property type="entry name" value="Transmembrane serine protease 3"/>
    <property type="match status" value="1"/>
</dbReference>
<dbReference type="PROSITE" id="PS00134">
    <property type="entry name" value="TRYPSIN_HIS"/>
    <property type="match status" value="1"/>
</dbReference>
<dbReference type="InterPro" id="IPR033116">
    <property type="entry name" value="TRYPSIN_SER"/>
</dbReference>
<dbReference type="InterPro" id="IPR043504">
    <property type="entry name" value="Peptidase_S1_PA_chymotrypsin"/>
</dbReference>
<dbReference type="PROSITE" id="PS50240">
    <property type="entry name" value="TRYPSIN_DOM"/>
    <property type="match status" value="1"/>
</dbReference>
<dbReference type="Pfam" id="PF00089">
    <property type="entry name" value="Trypsin"/>
    <property type="match status" value="1"/>
</dbReference>
<dbReference type="SUPFAM" id="SSF50494">
    <property type="entry name" value="Trypsin-like serine proteases"/>
    <property type="match status" value="1"/>
</dbReference>
<evidence type="ECO:0000256" key="1">
    <source>
        <dbReference type="ARBA" id="ARBA00022670"/>
    </source>
</evidence>
<dbReference type="PANTHER" id="PTHR24252:SF7">
    <property type="entry name" value="HYALIN"/>
    <property type="match status" value="1"/>
</dbReference>
<sequence length="333" mass="36282">MIIRCALLCQAIEKTGQILPDGLNIDTCTPEGGVCLRRRSPCDGYIDEHALGCPSKSVCCKQQPQAPPTEHPEPDSPDTDQCGLITRLPNRNLDPRLRVVGGDPAVEGEWPWQVSFGDVGGGHFCGGTLISNQWIISAAHCFERKVPEDVTVILGEHHQEFESGNEKFAKIDKVIMHPDYSRVHGLPNDIALVKLTSPVDISGHYVRTACTPSEVGVFNEQDICYISGWGYTQGTGDNVYLRHLQIEITSLNSCNTSWNGVITNKQICLGTGTEGACQGDSGGPLVCLRNNQYVLAGATSWGSLTCTADGFPNVYTDIMSYLPWIRGYITDLI</sequence>
<dbReference type="EMBL" id="VSWD01000007">
    <property type="protein sequence ID" value="KAK3098242.1"/>
    <property type="molecule type" value="Genomic_DNA"/>
</dbReference>
<accession>A0AA88YF60</accession>
<evidence type="ECO:0000256" key="3">
    <source>
        <dbReference type="ARBA" id="ARBA00022825"/>
    </source>
</evidence>
<dbReference type="GO" id="GO:0006508">
    <property type="term" value="P:proteolysis"/>
    <property type="evidence" value="ECO:0007669"/>
    <property type="project" value="UniProtKB-KW"/>
</dbReference>
<dbReference type="InterPro" id="IPR001314">
    <property type="entry name" value="Peptidase_S1A"/>
</dbReference>
<dbReference type="Proteomes" id="UP001186944">
    <property type="component" value="Unassembled WGS sequence"/>
</dbReference>
<evidence type="ECO:0000256" key="2">
    <source>
        <dbReference type="ARBA" id="ARBA00022801"/>
    </source>
</evidence>
<keyword evidence="4" id="KW-1015">Disulfide bond</keyword>
<keyword evidence="3 5" id="KW-0720">Serine protease</keyword>
<dbReference type="CDD" id="cd00190">
    <property type="entry name" value="Tryp_SPc"/>
    <property type="match status" value="1"/>
</dbReference>
<dbReference type="GO" id="GO:0004252">
    <property type="term" value="F:serine-type endopeptidase activity"/>
    <property type="evidence" value="ECO:0007669"/>
    <property type="project" value="InterPro"/>
</dbReference>
<dbReference type="PANTHER" id="PTHR24252">
    <property type="entry name" value="ACROSIN-RELATED"/>
    <property type="match status" value="1"/>
</dbReference>
<evidence type="ECO:0000259" key="6">
    <source>
        <dbReference type="PROSITE" id="PS50240"/>
    </source>
</evidence>
<organism evidence="7 8">
    <name type="scientific">Pinctada imbricata</name>
    <name type="common">Atlantic pearl-oyster</name>
    <name type="synonym">Pinctada martensii</name>
    <dbReference type="NCBI Taxonomy" id="66713"/>
    <lineage>
        <taxon>Eukaryota</taxon>
        <taxon>Metazoa</taxon>
        <taxon>Spiralia</taxon>
        <taxon>Lophotrochozoa</taxon>
        <taxon>Mollusca</taxon>
        <taxon>Bivalvia</taxon>
        <taxon>Autobranchia</taxon>
        <taxon>Pteriomorphia</taxon>
        <taxon>Pterioida</taxon>
        <taxon>Pterioidea</taxon>
        <taxon>Pteriidae</taxon>
        <taxon>Pinctada</taxon>
    </lineage>
</organism>
<dbReference type="InterPro" id="IPR009003">
    <property type="entry name" value="Peptidase_S1_PA"/>
</dbReference>
<proteinExistence type="predicted"/>
<evidence type="ECO:0000256" key="4">
    <source>
        <dbReference type="ARBA" id="ARBA00023157"/>
    </source>
</evidence>
<protein>
    <recommendedName>
        <fullName evidence="6">Peptidase S1 domain-containing protein</fullName>
    </recommendedName>
</protein>
<evidence type="ECO:0000313" key="7">
    <source>
        <dbReference type="EMBL" id="KAK3098242.1"/>
    </source>
</evidence>
<keyword evidence="2 5" id="KW-0378">Hydrolase</keyword>
<keyword evidence="1 5" id="KW-0645">Protease</keyword>
<dbReference type="PROSITE" id="PS00135">
    <property type="entry name" value="TRYPSIN_SER"/>
    <property type="match status" value="1"/>
</dbReference>
<feature type="domain" description="Peptidase S1" evidence="6">
    <location>
        <begin position="99"/>
        <end position="330"/>
    </location>
</feature>
<comment type="caution">
    <text evidence="7">The sequence shown here is derived from an EMBL/GenBank/DDBJ whole genome shotgun (WGS) entry which is preliminary data.</text>
</comment>
<dbReference type="InterPro" id="IPR018114">
    <property type="entry name" value="TRYPSIN_HIS"/>
</dbReference>
<name>A0AA88YF60_PINIB</name>
<dbReference type="SMART" id="SM00020">
    <property type="entry name" value="Tryp_SPc"/>
    <property type="match status" value="1"/>
</dbReference>
<evidence type="ECO:0000313" key="8">
    <source>
        <dbReference type="Proteomes" id="UP001186944"/>
    </source>
</evidence>
<keyword evidence="8" id="KW-1185">Reference proteome</keyword>
<dbReference type="PRINTS" id="PR00722">
    <property type="entry name" value="CHYMOTRYPSIN"/>
</dbReference>
<dbReference type="AlphaFoldDB" id="A0AA88YF60"/>
<dbReference type="InterPro" id="IPR001254">
    <property type="entry name" value="Trypsin_dom"/>
</dbReference>
<dbReference type="Gene3D" id="2.40.10.10">
    <property type="entry name" value="Trypsin-like serine proteases"/>
    <property type="match status" value="1"/>
</dbReference>